<dbReference type="Proteomes" id="UP000007266">
    <property type="component" value="Linkage group 3"/>
</dbReference>
<gene>
    <name evidence="1" type="primary">AUGUSTUS-3.0.2_10535</name>
    <name evidence="1" type="ORF">TcasGA2_TC010535</name>
</gene>
<protein>
    <submittedName>
        <fullName evidence="1">Uncharacterized protein</fullName>
    </submittedName>
</protein>
<proteinExistence type="predicted"/>
<evidence type="ECO:0000313" key="2">
    <source>
        <dbReference type="Proteomes" id="UP000007266"/>
    </source>
</evidence>
<dbReference type="OMA" id="VERWFEL"/>
<dbReference type="EMBL" id="KQ971324">
    <property type="protein sequence ID" value="EFA01208.2"/>
    <property type="molecule type" value="Genomic_DNA"/>
</dbReference>
<name>D6WDZ6_TRICA</name>
<dbReference type="AlphaFoldDB" id="D6WDZ6"/>
<keyword evidence="2" id="KW-1185">Reference proteome</keyword>
<dbReference type="eggNOG" id="KOG4815">
    <property type="taxonomic scope" value="Eukaryota"/>
</dbReference>
<organism evidence="1 2">
    <name type="scientific">Tribolium castaneum</name>
    <name type="common">Red flour beetle</name>
    <dbReference type="NCBI Taxonomy" id="7070"/>
    <lineage>
        <taxon>Eukaryota</taxon>
        <taxon>Metazoa</taxon>
        <taxon>Ecdysozoa</taxon>
        <taxon>Arthropoda</taxon>
        <taxon>Hexapoda</taxon>
        <taxon>Insecta</taxon>
        <taxon>Pterygota</taxon>
        <taxon>Neoptera</taxon>
        <taxon>Endopterygota</taxon>
        <taxon>Coleoptera</taxon>
        <taxon>Polyphaga</taxon>
        <taxon>Cucujiformia</taxon>
        <taxon>Tenebrionidae</taxon>
        <taxon>Tenebrionidae incertae sedis</taxon>
        <taxon>Tribolium</taxon>
    </lineage>
</organism>
<dbReference type="InParanoid" id="D6WDZ6"/>
<evidence type="ECO:0000313" key="1">
    <source>
        <dbReference type="EMBL" id="EFA01208.2"/>
    </source>
</evidence>
<reference evidence="1 2" key="1">
    <citation type="journal article" date="2008" name="Nature">
        <title>The genome of the model beetle and pest Tribolium castaneum.</title>
        <authorList>
            <consortium name="Tribolium Genome Sequencing Consortium"/>
            <person name="Richards S."/>
            <person name="Gibbs R.A."/>
            <person name="Weinstock G.M."/>
            <person name="Brown S.J."/>
            <person name="Denell R."/>
            <person name="Beeman R.W."/>
            <person name="Gibbs R."/>
            <person name="Beeman R.W."/>
            <person name="Brown S.J."/>
            <person name="Bucher G."/>
            <person name="Friedrich M."/>
            <person name="Grimmelikhuijzen C.J."/>
            <person name="Klingler M."/>
            <person name="Lorenzen M."/>
            <person name="Richards S."/>
            <person name="Roth S."/>
            <person name="Schroder R."/>
            <person name="Tautz D."/>
            <person name="Zdobnov E.M."/>
            <person name="Muzny D."/>
            <person name="Gibbs R.A."/>
            <person name="Weinstock G.M."/>
            <person name="Attaway T."/>
            <person name="Bell S."/>
            <person name="Buhay C.J."/>
            <person name="Chandrabose M.N."/>
            <person name="Chavez D."/>
            <person name="Clerk-Blankenburg K.P."/>
            <person name="Cree A."/>
            <person name="Dao M."/>
            <person name="Davis C."/>
            <person name="Chacko J."/>
            <person name="Dinh H."/>
            <person name="Dugan-Rocha S."/>
            <person name="Fowler G."/>
            <person name="Garner T.T."/>
            <person name="Garnes J."/>
            <person name="Gnirke A."/>
            <person name="Hawes A."/>
            <person name="Hernandez J."/>
            <person name="Hines S."/>
            <person name="Holder M."/>
            <person name="Hume J."/>
            <person name="Jhangiani S.N."/>
            <person name="Joshi V."/>
            <person name="Khan Z.M."/>
            <person name="Jackson L."/>
            <person name="Kovar C."/>
            <person name="Kowis A."/>
            <person name="Lee S."/>
            <person name="Lewis L.R."/>
            <person name="Margolis J."/>
            <person name="Morgan M."/>
            <person name="Nazareth L.V."/>
            <person name="Nguyen N."/>
            <person name="Okwuonu G."/>
            <person name="Parker D."/>
            <person name="Richards S."/>
            <person name="Ruiz S.J."/>
            <person name="Santibanez J."/>
            <person name="Savard J."/>
            <person name="Scherer S.E."/>
            <person name="Schneider B."/>
            <person name="Sodergren E."/>
            <person name="Tautz D."/>
            <person name="Vattahil S."/>
            <person name="Villasana D."/>
            <person name="White C.S."/>
            <person name="Wright R."/>
            <person name="Park Y."/>
            <person name="Beeman R.W."/>
            <person name="Lord J."/>
            <person name="Oppert B."/>
            <person name="Lorenzen M."/>
            <person name="Brown S."/>
            <person name="Wang L."/>
            <person name="Savard J."/>
            <person name="Tautz D."/>
            <person name="Richards S."/>
            <person name="Weinstock G."/>
            <person name="Gibbs R.A."/>
            <person name="Liu Y."/>
            <person name="Worley K."/>
            <person name="Weinstock G."/>
            <person name="Elsik C.G."/>
            <person name="Reese J.T."/>
            <person name="Elhaik E."/>
            <person name="Landan G."/>
            <person name="Graur D."/>
            <person name="Arensburger P."/>
            <person name="Atkinson P."/>
            <person name="Beeman R.W."/>
            <person name="Beidler J."/>
            <person name="Brown S.J."/>
            <person name="Demuth J.P."/>
            <person name="Drury D.W."/>
            <person name="Du Y.Z."/>
            <person name="Fujiwara H."/>
            <person name="Lorenzen M."/>
            <person name="Maselli V."/>
            <person name="Osanai M."/>
            <person name="Park Y."/>
            <person name="Robertson H.M."/>
            <person name="Tu Z."/>
            <person name="Wang J.J."/>
            <person name="Wang S."/>
            <person name="Richards S."/>
            <person name="Song H."/>
            <person name="Zhang L."/>
            <person name="Sodergren E."/>
            <person name="Werner D."/>
            <person name="Stanke M."/>
            <person name="Morgenstern B."/>
            <person name="Solovyev V."/>
            <person name="Kosarev P."/>
            <person name="Brown G."/>
            <person name="Chen H.C."/>
            <person name="Ermolaeva O."/>
            <person name="Hlavina W."/>
            <person name="Kapustin Y."/>
            <person name="Kiryutin B."/>
            <person name="Kitts P."/>
            <person name="Maglott D."/>
            <person name="Pruitt K."/>
            <person name="Sapojnikov V."/>
            <person name="Souvorov A."/>
            <person name="Mackey A.J."/>
            <person name="Waterhouse R.M."/>
            <person name="Wyder S."/>
            <person name="Zdobnov E.M."/>
            <person name="Zdobnov E.M."/>
            <person name="Wyder S."/>
            <person name="Kriventseva E.V."/>
            <person name="Kadowaki T."/>
            <person name="Bork P."/>
            <person name="Aranda M."/>
            <person name="Bao R."/>
            <person name="Beermann A."/>
            <person name="Berns N."/>
            <person name="Bolognesi R."/>
            <person name="Bonneton F."/>
            <person name="Bopp D."/>
            <person name="Brown S.J."/>
            <person name="Bucher G."/>
            <person name="Butts T."/>
            <person name="Chaumot A."/>
            <person name="Denell R.E."/>
            <person name="Ferrier D.E."/>
            <person name="Friedrich M."/>
            <person name="Gordon C.M."/>
            <person name="Jindra M."/>
            <person name="Klingler M."/>
            <person name="Lan Q."/>
            <person name="Lattorff H.M."/>
            <person name="Laudet V."/>
            <person name="von Levetsow C."/>
            <person name="Liu Z."/>
            <person name="Lutz R."/>
            <person name="Lynch J.A."/>
            <person name="da Fonseca R.N."/>
            <person name="Posnien N."/>
            <person name="Reuter R."/>
            <person name="Roth S."/>
            <person name="Savard J."/>
            <person name="Schinko J.B."/>
            <person name="Schmitt C."/>
            <person name="Schoppmeier M."/>
            <person name="Schroder R."/>
            <person name="Shippy T.D."/>
            <person name="Simonnet F."/>
            <person name="Marques-Souza H."/>
            <person name="Tautz D."/>
            <person name="Tomoyasu Y."/>
            <person name="Trauner J."/>
            <person name="Van der Zee M."/>
            <person name="Vervoort M."/>
            <person name="Wittkopp N."/>
            <person name="Wimmer E.A."/>
            <person name="Yang X."/>
            <person name="Jones A.K."/>
            <person name="Sattelle D.B."/>
            <person name="Ebert P.R."/>
            <person name="Nelson D."/>
            <person name="Scott J.G."/>
            <person name="Beeman R.W."/>
            <person name="Muthukrishnan S."/>
            <person name="Kramer K.J."/>
            <person name="Arakane Y."/>
            <person name="Beeman R.W."/>
            <person name="Zhu Q."/>
            <person name="Hogenkamp D."/>
            <person name="Dixit R."/>
            <person name="Oppert B."/>
            <person name="Jiang H."/>
            <person name="Zou Z."/>
            <person name="Marshall J."/>
            <person name="Elpidina E."/>
            <person name="Vinokurov K."/>
            <person name="Oppert C."/>
            <person name="Zou Z."/>
            <person name="Evans J."/>
            <person name="Lu Z."/>
            <person name="Zhao P."/>
            <person name="Sumathipala N."/>
            <person name="Altincicek B."/>
            <person name="Vilcinskas A."/>
            <person name="Williams M."/>
            <person name="Hultmark D."/>
            <person name="Hetru C."/>
            <person name="Jiang H."/>
            <person name="Grimmelikhuijzen C.J."/>
            <person name="Hauser F."/>
            <person name="Cazzamali G."/>
            <person name="Williamson M."/>
            <person name="Park Y."/>
            <person name="Li B."/>
            <person name="Tanaka Y."/>
            <person name="Predel R."/>
            <person name="Neupert S."/>
            <person name="Schachtner J."/>
            <person name="Verleyen P."/>
            <person name="Raible F."/>
            <person name="Bork P."/>
            <person name="Friedrich M."/>
            <person name="Walden K.K."/>
            <person name="Robertson H.M."/>
            <person name="Angeli S."/>
            <person name="Foret S."/>
            <person name="Bucher G."/>
            <person name="Schuetz S."/>
            <person name="Maleszka R."/>
            <person name="Wimmer E.A."/>
            <person name="Beeman R.W."/>
            <person name="Lorenzen M."/>
            <person name="Tomoyasu Y."/>
            <person name="Miller S.C."/>
            <person name="Grossmann D."/>
            <person name="Bucher G."/>
        </authorList>
    </citation>
    <scope>NUCLEOTIDE SEQUENCE [LARGE SCALE GENOMIC DNA]</scope>
    <source>
        <strain evidence="1 2">Georgia GA2</strain>
    </source>
</reference>
<sequence length="83" mass="9480">MVQKSWSISWLSSTAKVERWFELLEPPSISRPESGFVSCQDPDLEEDDDERAILEGTRNLLSKLSARKQRKLLGLKLGKVTTF</sequence>
<dbReference type="HOGENOM" id="CLU_2348865_0_0_1"/>
<accession>D6WDZ6</accession>
<reference evidence="1 2" key="2">
    <citation type="journal article" date="2010" name="Nucleic Acids Res.">
        <title>BeetleBase in 2010: revisions to provide comprehensive genomic information for Tribolium castaneum.</title>
        <authorList>
            <person name="Kim H.S."/>
            <person name="Murphy T."/>
            <person name="Xia J."/>
            <person name="Caragea D."/>
            <person name="Park Y."/>
            <person name="Beeman R.W."/>
            <person name="Lorenzen M.D."/>
            <person name="Butcher S."/>
            <person name="Manak J.R."/>
            <person name="Brown S.J."/>
        </authorList>
    </citation>
    <scope>GENOME REANNOTATION</scope>
    <source>
        <strain evidence="1 2">Georgia GA2</strain>
    </source>
</reference>